<dbReference type="OrthoDB" id="9802219at2"/>
<comment type="pathway">
    <text evidence="2 9">Purine metabolism; GMP biosynthesis; GMP from XMP (L-Gln route): step 1/1.</text>
</comment>
<feature type="binding site" evidence="10">
    <location>
        <begin position="225"/>
        <end position="231"/>
    </location>
    <ligand>
        <name>ATP</name>
        <dbReference type="ChEBI" id="CHEBI:30616"/>
    </ligand>
</feature>
<evidence type="ECO:0000256" key="3">
    <source>
        <dbReference type="ARBA" id="ARBA00022598"/>
    </source>
</evidence>
<dbReference type="InterPro" id="IPR001674">
    <property type="entry name" value="GMP_synth_C"/>
</dbReference>
<name>A0A0D5NHB3_9BACL</name>
<dbReference type="PANTHER" id="PTHR11922:SF2">
    <property type="entry name" value="GMP SYNTHASE [GLUTAMINE-HYDROLYZING]"/>
    <property type="match status" value="1"/>
</dbReference>
<dbReference type="Gene3D" id="3.40.50.880">
    <property type="match status" value="1"/>
</dbReference>
<gene>
    <name evidence="9" type="primary">guaA</name>
    <name evidence="12" type="ORF">VN24_06930</name>
</gene>
<dbReference type="PATRIC" id="fig|1126833.4.peg.1517"/>
<dbReference type="GO" id="GO:0003921">
    <property type="term" value="F:GMP synthase activity"/>
    <property type="evidence" value="ECO:0007669"/>
    <property type="project" value="InterPro"/>
</dbReference>
<evidence type="ECO:0000256" key="9">
    <source>
        <dbReference type="HAMAP-Rule" id="MF_00344"/>
    </source>
</evidence>
<keyword evidence="13" id="KW-1185">Reference proteome</keyword>
<dbReference type="SUPFAM" id="SSF52317">
    <property type="entry name" value="Class I glutamine amidotransferase-like"/>
    <property type="match status" value="1"/>
</dbReference>
<comment type="subunit">
    <text evidence="9">Homodimer.</text>
</comment>
<dbReference type="EMBL" id="CP011058">
    <property type="protein sequence ID" value="AJY74357.1"/>
    <property type="molecule type" value="Genomic_DNA"/>
</dbReference>
<evidence type="ECO:0000313" key="12">
    <source>
        <dbReference type="EMBL" id="AJY74357.1"/>
    </source>
</evidence>
<dbReference type="EC" id="6.3.5.2" evidence="9"/>
<dbReference type="NCBIfam" id="TIGR00888">
    <property type="entry name" value="guaA_Nterm"/>
    <property type="match status" value="1"/>
</dbReference>
<evidence type="ECO:0000313" key="13">
    <source>
        <dbReference type="Proteomes" id="UP000032633"/>
    </source>
</evidence>
<dbReference type="RefSeq" id="WP_045669792.1">
    <property type="nucleotide sequence ID" value="NZ_CP011058.1"/>
</dbReference>
<dbReference type="KEGG" id="pbj:VN24_06930"/>
<dbReference type="GO" id="GO:0005829">
    <property type="term" value="C:cytosol"/>
    <property type="evidence" value="ECO:0007669"/>
    <property type="project" value="TreeGrafter"/>
</dbReference>
<dbReference type="NCBIfam" id="NF000848">
    <property type="entry name" value="PRK00074.1"/>
    <property type="match status" value="1"/>
</dbReference>
<dbReference type="Proteomes" id="UP000032633">
    <property type="component" value="Chromosome"/>
</dbReference>
<keyword evidence="7 9" id="KW-0067">ATP-binding</keyword>
<dbReference type="GO" id="GO:0005524">
    <property type="term" value="F:ATP binding"/>
    <property type="evidence" value="ECO:0007669"/>
    <property type="project" value="UniProtKB-UniRule"/>
</dbReference>
<dbReference type="STRING" id="1126833.VN24_06930"/>
<reference evidence="12 13" key="1">
    <citation type="journal article" date="2015" name="J. Biotechnol.">
        <title>Complete genome sequence of Paenibacillus beijingensis 7188(T) (=DSM 24997(T)), a novel rhizobacterium from jujube garden soil.</title>
        <authorList>
            <person name="Kwak Y."/>
            <person name="Shin J.H."/>
        </authorList>
    </citation>
    <scope>NUCLEOTIDE SEQUENCE [LARGE SCALE GENOMIC DNA]</scope>
    <source>
        <strain evidence="12 13">DSM 24997</strain>
    </source>
</reference>
<feature type="active site" evidence="9">
    <location>
        <position position="171"/>
    </location>
</feature>
<evidence type="ECO:0000256" key="1">
    <source>
        <dbReference type="ARBA" id="ARBA00002332"/>
    </source>
</evidence>
<evidence type="ECO:0000256" key="8">
    <source>
        <dbReference type="ARBA" id="ARBA00022962"/>
    </source>
</evidence>
<dbReference type="PROSITE" id="PS51273">
    <property type="entry name" value="GATASE_TYPE_1"/>
    <property type="match status" value="1"/>
</dbReference>
<proteinExistence type="inferred from homology"/>
<dbReference type="PRINTS" id="PR00096">
    <property type="entry name" value="GATASE"/>
</dbReference>
<feature type="active site" description="Nucleophile" evidence="9">
    <location>
        <position position="84"/>
    </location>
</feature>
<dbReference type="CDD" id="cd01997">
    <property type="entry name" value="GMP_synthase_C"/>
    <property type="match status" value="1"/>
</dbReference>
<evidence type="ECO:0000256" key="6">
    <source>
        <dbReference type="ARBA" id="ARBA00022755"/>
    </source>
</evidence>
<dbReference type="FunFam" id="3.30.300.10:FF:000002">
    <property type="entry name" value="GMP synthase [glutamine-hydrolyzing]"/>
    <property type="match status" value="1"/>
</dbReference>
<dbReference type="Gene3D" id="3.30.300.10">
    <property type="match status" value="1"/>
</dbReference>
<dbReference type="InterPro" id="IPR004739">
    <property type="entry name" value="GMP_synth_GATase"/>
</dbReference>
<dbReference type="FunFam" id="3.40.50.880:FF:000001">
    <property type="entry name" value="GMP synthase [glutamine-hydrolyzing]"/>
    <property type="match status" value="1"/>
</dbReference>
<dbReference type="Pfam" id="PF00958">
    <property type="entry name" value="GMP_synt_C"/>
    <property type="match status" value="1"/>
</dbReference>
<accession>A0A0D5NHB3</accession>
<dbReference type="InterPro" id="IPR025777">
    <property type="entry name" value="GMPS_ATP_PPase_dom"/>
</dbReference>
<keyword evidence="6 9" id="KW-0658">Purine biosynthesis</keyword>
<dbReference type="InterPro" id="IPR014729">
    <property type="entry name" value="Rossmann-like_a/b/a_fold"/>
</dbReference>
<evidence type="ECO:0000259" key="11">
    <source>
        <dbReference type="PROSITE" id="PS51553"/>
    </source>
</evidence>
<dbReference type="AlphaFoldDB" id="A0A0D5NHB3"/>
<dbReference type="Gene3D" id="3.40.50.620">
    <property type="entry name" value="HUPs"/>
    <property type="match status" value="1"/>
</dbReference>
<feature type="active site" evidence="9">
    <location>
        <position position="173"/>
    </location>
</feature>
<dbReference type="HOGENOM" id="CLU_014340_0_5_9"/>
<evidence type="ECO:0000256" key="2">
    <source>
        <dbReference type="ARBA" id="ARBA00005153"/>
    </source>
</evidence>
<feature type="domain" description="GMPS ATP-PPase" evidence="11">
    <location>
        <begin position="198"/>
        <end position="387"/>
    </location>
</feature>
<dbReference type="PROSITE" id="PS51553">
    <property type="entry name" value="GMPS_ATP_PPASE"/>
    <property type="match status" value="1"/>
</dbReference>
<organism evidence="12 13">
    <name type="scientific">Paenibacillus beijingensis</name>
    <dbReference type="NCBI Taxonomy" id="1126833"/>
    <lineage>
        <taxon>Bacteria</taxon>
        <taxon>Bacillati</taxon>
        <taxon>Bacillota</taxon>
        <taxon>Bacilli</taxon>
        <taxon>Bacillales</taxon>
        <taxon>Paenibacillaceae</taxon>
        <taxon>Paenibacillus</taxon>
    </lineage>
</organism>
<keyword evidence="5 9" id="KW-0332">GMP biosynthesis</keyword>
<dbReference type="PANTHER" id="PTHR11922">
    <property type="entry name" value="GMP SYNTHASE-RELATED"/>
    <property type="match status" value="1"/>
</dbReference>
<comment type="function">
    <text evidence="1 9">Catalyzes the synthesis of GMP from XMP.</text>
</comment>
<dbReference type="SUPFAM" id="SSF52402">
    <property type="entry name" value="Adenine nucleotide alpha hydrolases-like"/>
    <property type="match status" value="1"/>
</dbReference>
<dbReference type="UniPathway" id="UPA00189">
    <property type="reaction ID" value="UER00296"/>
</dbReference>
<dbReference type="CDD" id="cd01742">
    <property type="entry name" value="GATase1_GMP_Synthase"/>
    <property type="match status" value="1"/>
</dbReference>
<dbReference type="InterPro" id="IPR017926">
    <property type="entry name" value="GATASE"/>
</dbReference>
<keyword evidence="8 9" id="KW-0315">Glutamine amidotransferase</keyword>
<dbReference type="FunFam" id="3.40.50.620:FF:000001">
    <property type="entry name" value="GMP synthase [glutamine-hydrolyzing]"/>
    <property type="match status" value="1"/>
</dbReference>
<dbReference type="HAMAP" id="MF_00344">
    <property type="entry name" value="GMP_synthase"/>
    <property type="match status" value="1"/>
</dbReference>
<dbReference type="NCBIfam" id="TIGR00884">
    <property type="entry name" value="guaA_Cterm"/>
    <property type="match status" value="1"/>
</dbReference>
<sequence>MNKPNEMIVVLDFGGQYNQLIARRIRDLGVYSELLPFNTPAERIRELQPKGIVFSGGPASVYEENSPVVDPAIYALGLPILGICYGMQLMSHQLQGKVQRAGKREYGRADVDFIEGSALAHGLELRQTVWMSHTDLVVEPPAGFRVEASTEHAPIAAMSHPERNFYAVQFHPEVRHSVYGNEMIRNFLFNICKCEGTWSMETFIEDTIRDIREQVGDGKVLCALSGGVDSSVVAMLIHKAIGDRLTCMFIDHGLLRKGEAESVMETFVGKFDMKVVKIDARDRFLGKLAGVDDPEKKRKIIGNEFIYVFQEESAKFDDFEFLAQGTLYTDIVESGTATAQTIKSHHNVGGLPEDITFKLVEPLKALFKDEVRKVGTECGLPDEIVWRQPFPGPGLAIRVLGEVTEEKLTIVRESDAILREEIAKAGLDREIWQYFTALPNMKSVGVMGDARTYSYTVGIRAVTSIDGMTADWARIPWDVLEKISVRIVNEVDNVNRIVYDVTSKPPATIEWE</sequence>
<evidence type="ECO:0000256" key="10">
    <source>
        <dbReference type="PROSITE-ProRule" id="PRU00886"/>
    </source>
</evidence>
<reference evidence="13" key="2">
    <citation type="submission" date="2015-03" db="EMBL/GenBank/DDBJ databases">
        <title>Genome sequence of Paenibacillus beijingensis strain DSM 24997T.</title>
        <authorList>
            <person name="Kwak Y."/>
            <person name="Shin J.-H."/>
        </authorList>
    </citation>
    <scope>NUCLEOTIDE SEQUENCE [LARGE SCALE GENOMIC DNA]</scope>
    <source>
        <strain evidence="13">DSM 24997</strain>
    </source>
</reference>
<dbReference type="SUPFAM" id="SSF54810">
    <property type="entry name" value="GMP synthetase C-terminal dimerisation domain"/>
    <property type="match status" value="1"/>
</dbReference>
<dbReference type="PRINTS" id="PR00099">
    <property type="entry name" value="CPSGATASE"/>
</dbReference>
<comment type="catalytic activity">
    <reaction evidence="9">
        <text>XMP + L-glutamine + ATP + H2O = GMP + L-glutamate + AMP + diphosphate + 2 H(+)</text>
        <dbReference type="Rhea" id="RHEA:11680"/>
        <dbReference type="ChEBI" id="CHEBI:15377"/>
        <dbReference type="ChEBI" id="CHEBI:15378"/>
        <dbReference type="ChEBI" id="CHEBI:29985"/>
        <dbReference type="ChEBI" id="CHEBI:30616"/>
        <dbReference type="ChEBI" id="CHEBI:33019"/>
        <dbReference type="ChEBI" id="CHEBI:57464"/>
        <dbReference type="ChEBI" id="CHEBI:58115"/>
        <dbReference type="ChEBI" id="CHEBI:58359"/>
        <dbReference type="ChEBI" id="CHEBI:456215"/>
        <dbReference type="EC" id="6.3.5.2"/>
    </reaction>
</comment>
<keyword evidence="3 9" id="KW-0436">Ligase</keyword>
<dbReference type="InterPro" id="IPR022310">
    <property type="entry name" value="NAD/GMP_synthase"/>
</dbReference>
<keyword evidence="4 9" id="KW-0547">Nucleotide-binding</keyword>
<evidence type="ECO:0000256" key="7">
    <source>
        <dbReference type="ARBA" id="ARBA00022840"/>
    </source>
</evidence>
<dbReference type="Pfam" id="PF00117">
    <property type="entry name" value="GATase"/>
    <property type="match status" value="1"/>
</dbReference>
<evidence type="ECO:0000256" key="4">
    <source>
        <dbReference type="ARBA" id="ARBA00022741"/>
    </source>
</evidence>
<evidence type="ECO:0000256" key="5">
    <source>
        <dbReference type="ARBA" id="ARBA00022749"/>
    </source>
</evidence>
<dbReference type="InterPro" id="IPR029062">
    <property type="entry name" value="Class_I_gatase-like"/>
</dbReference>
<protein>
    <recommendedName>
        <fullName evidence="9">GMP synthase [glutamine-hydrolyzing]</fullName>
        <ecNumber evidence="9">6.3.5.2</ecNumber>
    </recommendedName>
    <alternativeName>
        <fullName evidence="9">GMP synthetase</fullName>
    </alternativeName>
    <alternativeName>
        <fullName evidence="9">Glutamine amidotransferase</fullName>
    </alternativeName>
</protein>
<dbReference type="Pfam" id="PF02540">
    <property type="entry name" value="NAD_synthase"/>
    <property type="match status" value="1"/>
</dbReference>
<dbReference type="InterPro" id="IPR022955">
    <property type="entry name" value="GMP_synthase"/>
</dbReference>